<dbReference type="PANTHER" id="PTHR42913:SF9">
    <property type="entry name" value="SLR1591 PROTEIN"/>
    <property type="match status" value="1"/>
</dbReference>
<dbReference type="Pfam" id="PF07992">
    <property type="entry name" value="Pyr_redox_2"/>
    <property type="match status" value="1"/>
</dbReference>
<dbReference type="NCBIfam" id="TIGR03169">
    <property type="entry name" value="Nterm_to_SelD"/>
    <property type="match status" value="1"/>
</dbReference>
<evidence type="ECO:0000256" key="4">
    <source>
        <dbReference type="ARBA" id="ARBA00022827"/>
    </source>
</evidence>
<evidence type="ECO:0000313" key="7">
    <source>
        <dbReference type="EMBL" id="UXE62711.1"/>
    </source>
</evidence>
<dbReference type="InterPro" id="IPR023753">
    <property type="entry name" value="FAD/NAD-binding_dom"/>
</dbReference>
<protein>
    <submittedName>
        <fullName evidence="7">FAD-dependent oxidoreductase</fullName>
    </submittedName>
</protein>
<dbReference type="GO" id="GO:0003955">
    <property type="term" value="F:NAD(P)H dehydrogenase (quinone) activity"/>
    <property type="evidence" value="ECO:0007669"/>
    <property type="project" value="TreeGrafter"/>
</dbReference>
<organism evidence="7">
    <name type="scientific">Woronichinia naegeliana WA131</name>
    <dbReference type="NCBI Taxonomy" id="2824559"/>
    <lineage>
        <taxon>Bacteria</taxon>
        <taxon>Bacillati</taxon>
        <taxon>Cyanobacteriota</taxon>
        <taxon>Cyanophyceae</taxon>
        <taxon>Synechococcales</taxon>
        <taxon>Coelosphaeriaceae</taxon>
        <taxon>Woronichinia</taxon>
    </lineage>
</organism>
<dbReference type="KEGG" id="wna:KA717_08275"/>
<dbReference type="Gene3D" id="3.50.50.100">
    <property type="match status" value="1"/>
</dbReference>
<sequence length="385" mass="42622">MKKIVLVGGGHSHAIVLRRWGLNPLADVDLTLITNVTQTPYSGMLPGYLAGFYTFAETHIDLFALAKFAQAQIILDTAIALDLSKRQIICINQPPIDFDYLSLDIGSTPKLDNIAGSEYVIPAKPIPPLLTAWENLLTNLQQHPQQRLKIVIVGGGAGGVELALNMQTRLHSLLKQADQPLDNLSINLIQRAPRLLPDHNTWVGKQLDKVLQRRGINIHYLDSIQAITKTANNGYQLSCQSGLQFSTAVIFWVTQASAAPWLAQSGLQTDERGFVLVAPTLESISHPRIFAAGDVATVRNYPRPKAGVFAVRQGQPLFENLRRSLQGKTLKAYLPQKYYLSLIGTGDQNAIATWGNLAGQHPLFWQWKDHIDRAFMAQFQDLKIA</sequence>
<name>A0A977PX40_9CYAN</name>
<accession>A0A977PX40</accession>
<dbReference type="Proteomes" id="UP001065613">
    <property type="component" value="Chromosome"/>
</dbReference>
<dbReference type="PANTHER" id="PTHR42913">
    <property type="entry name" value="APOPTOSIS-INDUCING FACTOR 1"/>
    <property type="match status" value="1"/>
</dbReference>
<dbReference type="AlphaFoldDB" id="A0A977PX40"/>
<comment type="cofactor">
    <cofactor evidence="1">
        <name>FAD</name>
        <dbReference type="ChEBI" id="CHEBI:57692"/>
    </cofactor>
</comment>
<keyword evidence="5" id="KW-0560">Oxidoreductase</keyword>
<dbReference type="InterPro" id="IPR017584">
    <property type="entry name" value="Pyridine_nucleo_diS_OxRdtase_N"/>
</dbReference>
<comment type="similarity">
    <text evidence="2">Belongs to the NADH dehydrogenase family.</text>
</comment>
<dbReference type="InterPro" id="IPR051169">
    <property type="entry name" value="NADH-Q_oxidoreductase"/>
</dbReference>
<dbReference type="GO" id="GO:0019646">
    <property type="term" value="P:aerobic electron transport chain"/>
    <property type="evidence" value="ECO:0007669"/>
    <property type="project" value="TreeGrafter"/>
</dbReference>
<evidence type="ECO:0000259" key="6">
    <source>
        <dbReference type="Pfam" id="PF07992"/>
    </source>
</evidence>
<dbReference type="EMBL" id="CP073041">
    <property type="protein sequence ID" value="UXE62711.1"/>
    <property type="molecule type" value="Genomic_DNA"/>
</dbReference>
<evidence type="ECO:0000256" key="3">
    <source>
        <dbReference type="ARBA" id="ARBA00022630"/>
    </source>
</evidence>
<proteinExistence type="inferred from homology"/>
<dbReference type="PROSITE" id="PS00626">
    <property type="entry name" value="RCC1_2"/>
    <property type="match status" value="1"/>
</dbReference>
<keyword evidence="4" id="KW-0274">FAD</keyword>
<evidence type="ECO:0000256" key="2">
    <source>
        <dbReference type="ARBA" id="ARBA00005272"/>
    </source>
</evidence>
<feature type="domain" description="FAD/NAD(P)-binding" evidence="6">
    <location>
        <begin position="3"/>
        <end position="314"/>
    </location>
</feature>
<dbReference type="SUPFAM" id="SSF51905">
    <property type="entry name" value="FAD/NAD(P)-binding domain"/>
    <property type="match status" value="2"/>
</dbReference>
<reference evidence="7" key="1">
    <citation type="submission" date="2021-04" db="EMBL/GenBank/DDBJ databases">
        <title>Genome sequence of Woronichinia naegeliana from Washington state freshwater lake bloom.</title>
        <authorList>
            <person name="Dreher T.W."/>
        </authorList>
    </citation>
    <scope>NUCLEOTIDE SEQUENCE</scope>
    <source>
        <strain evidence="7">WA131</strain>
    </source>
</reference>
<dbReference type="InterPro" id="IPR036188">
    <property type="entry name" value="FAD/NAD-bd_sf"/>
</dbReference>
<gene>
    <name evidence="7" type="ORF">KA717_08275</name>
</gene>
<dbReference type="InterPro" id="IPR000408">
    <property type="entry name" value="Reg_chr_condens"/>
</dbReference>
<evidence type="ECO:0000256" key="1">
    <source>
        <dbReference type="ARBA" id="ARBA00001974"/>
    </source>
</evidence>
<keyword evidence="3" id="KW-0285">Flavoprotein</keyword>
<evidence type="ECO:0000256" key="5">
    <source>
        <dbReference type="ARBA" id="ARBA00023002"/>
    </source>
</evidence>